<keyword evidence="15" id="KW-1185">Reference proteome</keyword>
<dbReference type="Pfam" id="PF24626">
    <property type="entry name" value="SH3_Tf2-1"/>
    <property type="match status" value="1"/>
</dbReference>
<keyword evidence="7" id="KW-0229">DNA integration</keyword>
<evidence type="ECO:0000256" key="6">
    <source>
        <dbReference type="ARBA" id="ARBA00022842"/>
    </source>
</evidence>
<dbReference type="PROSITE" id="PS50013">
    <property type="entry name" value="CHROMO_2"/>
    <property type="match status" value="1"/>
</dbReference>
<protein>
    <submittedName>
        <fullName evidence="14">Unnamed protein product</fullName>
    </submittedName>
</protein>
<dbReference type="InterPro" id="IPR036397">
    <property type="entry name" value="RNaseH_sf"/>
</dbReference>
<dbReference type="GO" id="GO:0003964">
    <property type="term" value="F:RNA-directed DNA polymerase activity"/>
    <property type="evidence" value="ECO:0007669"/>
    <property type="project" value="UniProtKB-KW"/>
</dbReference>
<dbReference type="PANTHER" id="PTHR37984:SF5">
    <property type="entry name" value="PROTEIN NYNRIN-LIKE"/>
    <property type="match status" value="1"/>
</dbReference>
<evidence type="ECO:0000256" key="9">
    <source>
        <dbReference type="ARBA" id="ARBA00022932"/>
    </source>
</evidence>
<organism evidence="14 15">
    <name type="scientific">Phytophthora fragariaefolia</name>
    <dbReference type="NCBI Taxonomy" id="1490495"/>
    <lineage>
        <taxon>Eukaryota</taxon>
        <taxon>Sar</taxon>
        <taxon>Stramenopiles</taxon>
        <taxon>Oomycota</taxon>
        <taxon>Peronosporomycetes</taxon>
        <taxon>Peronosporales</taxon>
        <taxon>Peronosporaceae</taxon>
        <taxon>Phytophthora</taxon>
    </lineage>
</organism>
<evidence type="ECO:0000256" key="4">
    <source>
        <dbReference type="ARBA" id="ARBA00022750"/>
    </source>
</evidence>
<dbReference type="SUPFAM" id="SSF56672">
    <property type="entry name" value="DNA/RNA polymerases"/>
    <property type="match status" value="1"/>
</dbReference>
<keyword evidence="10" id="KW-0238">DNA-binding</keyword>
<evidence type="ECO:0000256" key="7">
    <source>
        <dbReference type="ARBA" id="ARBA00022908"/>
    </source>
</evidence>
<gene>
    <name evidence="14" type="ORF">Pfra01_000473100</name>
</gene>
<dbReference type="InterPro" id="IPR050951">
    <property type="entry name" value="Retrovirus_Pol_polyprotein"/>
</dbReference>
<dbReference type="SUPFAM" id="SSF54160">
    <property type="entry name" value="Chromo domain-like"/>
    <property type="match status" value="1"/>
</dbReference>
<evidence type="ECO:0000256" key="3">
    <source>
        <dbReference type="ARBA" id="ARBA00022723"/>
    </source>
</evidence>
<dbReference type="AlphaFoldDB" id="A0A9W6U4K9"/>
<keyword evidence="6" id="KW-0460">Magnesium</keyword>
<dbReference type="InterPro" id="IPR056924">
    <property type="entry name" value="SH3_Tf2-1"/>
</dbReference>
<keyword evidence="9" id="KW-0548">Nucleotidyltransferase</keyword>
<dbReference type="GO" id="GO:0046872">
    <property type="term" value="F:metal ion binding"/>
    <property type="evidence" value="ECO:0007669"/>
    <property type="project" value="UniProtKB-KW"/>
</dbReference>
<dbReference type="CDD" id="cd00024">
    <property type="entry name" value="CD_CSD"/>
    <property type="match status" value="1"/>
</dbReference>
<dbReference type="Gene3D" id="2.40.50.40">
    <property type="match status" value="1"/>
</dbReference>
<evidence type="ECO:0000313" key="14">
    <source>
        <dbReference type="EMBL" id="GMF25861.1"/>
    </source>
</evidence>
<dbReference type="InterPro" id="IPR041588">
    <property type="entry name" value="Integrase_H2C2"/>
</dbReference>
<dbReference type="Proteomes" id="UP001165121">
    <property type="component" value="Unassembled WGS sequence"/>
</dbReference>
<dbReference type="InterPro" id="IPR023780">
    <property type="entry name" value="Chromo_domain"/>
</dbReference>
<keyword evidence="9" id="KW-0808">Transferase</keyword>
<evidence type="ECO:0000256" key="5">
    <source>
        <dbReference type="ARBA" id="ARBA00022801"/>
    </source>
</evidence>
<keyword evidence="4" id="KW-0064">Aspartyl protease</keyword>
<dbReference type="GO" id="GO:0006508">
    <property type="term" value="P:proteolysis"/>
    <property type="evidence" value="ECO:0007669"/>
    <property type="project" value="UniProtKB-KW"/>
</dbReference>
<dbReference type="InterPro" id="IPR000477">
    <property type="entry name" value="RT_dom"/>
</dbReference>
<dbReference type="EMBL" id="BSXT01000368">
    <property type="protein sequence ID" value="GMF25861.1"/>
    <property type="molecule type" value="Genomic_DNA"/>
</dbReference>
<evidence type="ECO:0000256" key="1">
    <source>
        <dbReference type="ARBA" id="ARBA00004123"/>
    </source>
</evidence>
<dbReference type="Pfam" id="PF17921">
    <property type="entry name" value="Integrase_H2C2"/>
    <property type="match status" value="1"/>
</dbReference>
<comment type="subcellular location">
    <subcellularLocation>
        <location evidence="1">Nucleus</location>
    </subcellularLocation>
</comment>
<dbReference type="PROSITE" id="PS00598">
    <property type="entry name" value="CHROMO_1"/>
    <property type="match status" value="1"/>
</dbReference>
<dbReference type="Gene3D" id="3.10.10.10">
    <property type="entry name" value="HIV Type 1 Reverse Transcriptase, subunit A, domain 1"/>
    <property type="match status" value="1"/>
</dbReference>
<dbReference type="GO" id="GO:0003677">
    <property type="term" value="F:DNA binding"/>
    <property type="evidence" value="ECO:0007669"/>
    <property type="project" value="UniProtKB-KW"/>
</dbReference>
<dbReference type="InterPro" id="IPR043502">
    <property type="entry name" value="DNA/RNA_pol_sf"/>
</dbReference>
<dbReference type="CDD" id="cd01647">
    <property type="entry name" value="RT_LTR"/>
    <property type="match status" value="1"/>
</dbReference>
<dbReference type="InterPro" id="IPR023779">
    <property type="entry name" value="Chromodomain_CS"/>
</dbReference>
<name>A0A9W6U4K9_9STRA</name>
<dbReference type="GO" id="GO:0005634">
    <property type="term" value="C:nucleus"/>
    <property type="evidence" value="ECO:0007669"/>
    <property type="project" value="UniProtKB-SubCell"/>
</dbReference>
<evidence type="ECO:0000256" key="11">
    <source>
        <dbReference type="ARBA" id="ARBA00023172"/>
    </source>
</evidence>
<sequence>MNWKRFARDLPDGRIEQICILSDVERIESEAEELKQLVTEGTDAVSAKSKKECFDEQSWNSLKSSPLRGVLREYKDVLLDDIPAELPQDKCVQHEIDLVPGTNAPTFCVKKAQGGWRIIHAYNKLNDATVPAQTPIPRKDVIIDSMGLSTLFSAFGLMDGFYQILMRENDIPLTAVSTPGGMFWKWLVMPQGLKNAPATFNGCVTHLLRSVREFTPSYFDDVFIHSRAVNGKSEVEMHQEHLRKSFALMRKHKLYANLTKCIFGASEIPVLGCLVGENGVRHDPGKVRVINEWPTPLNVKELRQFLGLATYLCNRQFVVYTDHASLRSAIKSPHISQRMAMWVLLFAEYNLQVEPKRGRLNVVADALSRRPDYAVHKTDANAIGVLLNYFAAPSDKSRQKLAKHLRARVHQYRVHNGLLLYSAVGDNADRVAVPDDRVLKLRITYEYHDAPTSGHSGREKTYLLLARDFYWSHQYNWVEKYVRACEVCHRVKPRHSSLPTPSECWQSISMDCIFGLPSDNKRRTGIEVFVDRFSKMVHLAAVPAEVTAKRTARLFEDMVYRHHGMPIDICQLSMSTADHPQTDGQTERVNRVLVDALKSYAYLFHHWSDCLLMAEFAINNSVHASTGHTPFYVNALRHPRVPSVLGTVAPSLSGGGYPVLAKPKKHAYMTNRSAVSTCAWTARRPVNESTVSTPGVDTLNINEQHTQAGPVVNKDAELNAKFSSMAMDYVQRRQAVIRFVQDAIAASVDRQKLNADNKGMGNTNEFKVGSLVLLATQNLDKHAVSDFGASNRAPRFIGPFTVLAKHGNAYTLDIPSSMRLHPTFYVGRLKPYAQNDSLSLGDSAPTRVRKTASFDPRSTCTFEAICATCASCAFDKASSCFNAANSAVWRRSTAPEDQQSLADQTRGVFLPPPPPLRDAQVATRWIVQRIVGRQIQTHGPDHFRIRWKGFPLNHDTWEPRNVLMRDVPELVMEYKARHHQSRRRA</sequence>
<dbReference type="Gene3D" id="1.10.340.70">
    <property type="match status" value="1"/>
</dbReference>
<evidence type="ECO:0000313" key="15">
    <source>
        <dbReference type="Proteomes" id="UP001165121"/>
    </source>
</evidence>
<keyword evidence="5" id="KW-0378">Hydrolase</keyword>
<dbReference type="GO" id="GO:0006310">
    <property type="term" value="P:DNA recombination"/>
    <property type="evidence" value="ECO:0007669"/>
    <property type="project" value="UniProtKB-KW"/>
</dbReference>
<dbReference type="GO" id="GO:0004190">
    <property type="term" value="F:aspartic-type endopeptidase activity"/>
    <property type="evidence" value="ECO:0007669"/>
    <property type="project" value="UniProtKB-KW"/>
</dbReference>
<dbReference type="OrthoDB" id="407598at2759"/>
<keyword evidence="3" id="KW-0479">Metal-binding</keyword>
<dbReference type="PANTHER" id="PTHR37984">
    <property type="entry name" value="PROTEIN CBG26694"/>
    <property type="match status" value="1"/>
</dbReference>
<keyword evidence="8" id="KW-0695">RNA-directed DNA polymerase</keyword>
<evidence type="ECO:0000256" key="2">
    <source>
        <dbReference type="ARBA" id="ARBA00022670"/>
    </source>
</evidence>
<dbReference type="Pfam" id="PF00385">
    <property type="entry name" value="Chromo"/>
    <property type="match status" value="1"/>
</dbReference>
<evidence type="ECO:0000256" key="10">
    <source>
        <dbReference type="ARBA" id="ARBA00023125"/>
    </source>
</evidence>
<keyword evidence="2" id="KW-0645">Protease</keyword>
<dbReference type="SMART" id="SM00298">
    <property type="entry name" value="CHROMO"/>
    <property type="match status" value="1"/>
</dbReference>
<evidence type="ECO:0000259" key="13">
    <source>
        <dbReference type="PROSITE" id="PS50013"/>
    </source>
</evidence>
<dbReference type="GO" id="GO:0015074">
    <property type="term" value="P:DNA integration"/>
    <property type="evidence" value="ECO:0007669"/>
    <property type="project" value="UniProtKB-KW"/>
</dbReference>
<evidence type="ECO:0000256" key="8">
    <source>
        <dbReference type="ARBA" id="ARBA00022918"/>
    </source>
</evidence>
<dbReference type="InterPro" id="IPR043128">
    <property type="entry name" value="Rev_trsase/Diguanyl_cyclase"/>
</dbReference>
<dbReference type="SUPFAM" id="SSF53098">
    <property type="entry name" value="Ribonuclease H-like"/>
    <property type="match status" value="1"/>
</dbReference>
<dbReference type="Gene3D" id="3.30.420.10">
    <property type="entry name" value="Ribonuclease H-like superfamily/Ribonuclease H"/>
    <property type="match status" value="1"/>
</dbReference>
<keyword evidence="12" id="KW-0539">Nucleus</keyword>
<feature type="domain" description="Chromo" evidence="13">
    <location>
        <begin position="925"/>
        <end position="985"/>
    </location>
</feature>
<evidence type="ECO:0000256" key="12">
    <source>
        <dbReference type="ARBA" id="ARBA00023242"/>
    </source>
</evidence>
<keyword evidence="11" id="KW-0233">DNA recombination</keyword>
<dbReference type="Pfam" id="PF00078">
    <property type="entry name" value="RVT_1"/>
    <property type="match status" value="1"/>
</dbReference>
<proteinExistence type="predicted"/>
<comment type="caution">
    <text evidence="14">The sequence shown here is derived from an EMBL/GenBank/DDBJ whole genome shotgun (WGS) entry which is preliminary data.</text>
</comment>
<accession>A0A9W6U4K9</accession>
<keyword evidence="9" id="KW-0239">DNA-directed DNA polymerase</keyword>
<dbReference type="GO" id="GO:0003887">
    <property type="term" value="F:DNA-directed DNA polymerase activity"/>
    <property type="evidence" value="ECO:0007669"/>
    <property type="project" value="UniProtKB-KW"/>
</dbReference>
<dbReference type="InterPro" id="IPR000953">
    <property type="entry name" value="Chromo/chromo_shadow_dom"/>
</dbReference>
<dbReference type="InterPro" id="IPR016197">
    <property type="entry name" value="Chromo-like_dom_sf"/>
</dbReference>
<dbReference type="Gene3D" id="3.30.70.270">
    <property type="match status" value="2"/>
</dbReference>
<dbReference type="InterPro" id="IPR012337">
    <property type="entry name" value="RNaseH-like_sf"/>
</dbReference>
<reference evidence="14" key="1">
    <citation type="submission" date="2023-04" db="EMBL/GenBank/DDBJ databases">
        <title>Phytophthora fragariaefolia NBRC 109709.</title>
        <authorList>
            <person name="Ichikawa N."/>
            <person name="Sato H."/>
            <person name="Tonouchi N."/>
        </authorList>
    </citation>
    <scope>NUCLEOTIDE SEQUENCE</scope>
    <source>
        <strain evidence="14">NBRC 109709</strain>
    </source>
</reference>